<protein>
    <submittedName>
        <fullName evidence="1">Uncharacterized protein</fullName>
    </submittedName>
</protein>
<name>A0AA86NI32_9EUKA</name>
<evidence type="ECO:0000313" key="1">
    <source>
        <dbReference type="EMBL" id="CAI9920377.1"/>
    </source>
</evidence>
<dbReference type="EMBL" id="CATOUU010000199">
    <property type="protein sequence ID" value="CAI9920377.1"/>
    <property type="molecule type" value="Genomic_DNA"/>
</dbReference>
<proteinExistence type="predicted"/>
<sequence>MTFTDNRVEEVQQLIQSLHSEAIVFCNSVIPGKFANQTQTIQVAKFDVQSSPLVGIVAKSLSPLKIPQIISSLKENPFLILAQAPFQVKSLLKFHFNQDFVFLAKLEGKMGDFEQLLTFSVKTEGKQTIIVQKSIKLEEVPENNRSNAINVIYLQENEDKTEITLYSHQDIKRVPAMIYNLNAKKRGQVLERFE</sequence>
<dbReference type="AlphaFoldDB" id="A0AA86NI32"/>
<evidence type="ECO:0000313" key="2">
    <source>
        <dbReference type="EMBL" id="CAL6069526.1"/>
    </source>
</evidence>
<evidence type="ECO:0000313" key="3">
    <source>
        <dbReference type="Proteomes" id="UP001642409"/>
    </source>
</evidence>
<accession>A0AA86NI32</accession>
<dbReference type="Proteomes" id="UP001642409">
    <property type="component" value="Unassembled WGS sequence"/>
</dbReference>
<organism evidence="1">
    <name type="scientific">Hexamita inflata</name>
    <dbReference type="NCBI Taxonomy" id="28002"/>
    <lineage>
        <taxon>Eukaryota</taxon>
        <taxon>Metamonada</taxon>
        <taxon>Diplomonadida</taxon>
        <taxon>Hexamitidae</taxon>
        <taxon>Hexamitinae</taxon>
        <taxon>Hexamita</taxon>
    </lineage>
</organism>
<comment type="caution">
    <text evidence="1">The sequence shown here is derived from an EMBL/GenBank/DDBJ whole genome shotgun (WGS) entry which is preliminary data.</text>
</comment>
<dbReference type="EMBL" id="CAXDID020000278">
    <property type="protein sequence ID" value="CAL6069526.1"/>
    <property type="molecule type" value="Genomic_DNA"/>
</dbReference>
<reference evidence="1" key="1">
    <citation type="submission" date="2023-06" db="EMBL/GenBank/DDBJ databases">
        <authorList>
            <person name="Kurt Z."/>
        </authorList>
    </citation>
    <scope>NUCLEOTIDE SEQUENCE</scope>
</reference>
<reference evidence="2 3" key="2">
    <citation type="submission" date="2024-07" db="EMBL/GenBank/DDBJ databases">
        <authorList>
            <person name="Akdeniz Z."/>
        </authorList>
    </citation>
    <scope>NUCLEOTIDE SEQUENCE [LARGE SCALE GENOMIC DNA]</scope>
</reference>
<keyword evidence="3" id="KW-1185">Reference proteome</keyword>
<gene>
    <name evidence="2" type="ORF">HINF_LOCUS54020</name>
    <name evidence="1" type="ORF">HINF_LOCUS8022</name>
</gene>